<feature type="signal peptide" evidence="2">
    <location>
        <begin position="1"/>
        <end position="26"/>
    </location>
</feature>
<keyword evidence="5" id="KW-1185">Reference proteome</keyword>
<proteinExistence type="predicted"/>
<reference evidence="3 4" key="1">
    <citation type="journal article" date="2010" name="Nature">
        <title>Genome sequencing and analysis of the model grass Brachypodium distachyon.</title>
        <authorList>
            <consortium name="International Brachypodium Initiative"/>
        </authorList>
    </citation>
    <scope>NUCLEOTIDE SEQUENCE [LARGE SCALE GENOMIC DNA]</scope>
    <source>
        <strain evidence="3 4">Bd21</strain>
    </source>
</reference>
<dbReference type="Gramene" id="KQJ98201">
    <property type="protein sequence ID" value="KQJ98201"/>
    <property type="gene ID" value="BRADI_3g35416v3"/>
</dbReference>
<protein>
    <submittedName>
        <fullName evidence="3 4">Uncharacterized protein</fullName>
    </submittedName>
</protein>
<evidence type="ECO:0000313" key="4">
    <source>
        <dbReference type="EnsemblPlants" id="KQJ98201"/>
    </source>
</evidence>
<dbReference type="ExpressionAtlas" id="A0A0Q3Q983">
    <property type="expression patterns" value="baseline"/>
</dbReference>
<gene>
    <name evidence="3" type="ORF">BRADI_3g35416v3</name>
</gene>
<sequence>MAMAAALRRFTCLALVLLVLLHITTVEHPRRATNDAVPVPPRAFLRAAMDTGIPSTGMGHAPSPPLTPYSEGSPLRRLDNVSASASASASVTASEVDAAALPPHDVAVPTTRPPTNVQAPRCVCTCTCTRRAPAAALVGLTRALPLLLAVPFLPPPLAALAALSSLASPARARVSDDCFQLTHATCAVYPYDAATRTVDRSYPVADMRSVCLHPLCEARSCLRNISVACGELNGRWGDPLHAYCTVATLEAKGDAWTYLPVQLPLADPHGVAASGGEVCYVELTHFSYREGYYVRCPLYDCSHVPRLSCTEFPPVAVAEAVWEHRRTTYRGTVGEKFVRYNYDIVGPLAV</sequence>
<evidence type="ECO:0000313" key="3">
    <source>
        <dbReference type="EMBL" id="KQJ98201.1"/>
    </source>
</evidence>
<dbReference type="InParanoid" id="A0A0Q3Q983"/>
<accession>A0A0Q3Q983</accession>
<dbReference type="Proteomes" id="UP000008810">
    <property type="component" value="Chromosome 3"/>
</dbReference>
<evidence type="ECO:0000256" key="1">
    <source>
        <dbReference type="SAM" id="MobiDB-lite"/>
    </source>
</evidence>
<dbReference type="EMBL" id="CM000882">
    <property type="protein sequence ID" value="KQJ98201.1"/>
    <property type="molecule type" value="Genomic_DNA"/>
</dbReference>
<dbReference type="AlphaFoldDB" id="A0A0Q3Q983"/>
<dbReference type="EnsemblPlants" id="KQJ98201">
    <property type="protein sequence ID" value="KQJ98201"/>
    <property type="gene ID" value="BRADI_3g35416v3"/>
</dbReference>
<dbReference type="OrthoDB" id="695313at2759"/>
<reference evidence="3" key="2">
    <citation type="submission" date="2017-06" db="EMBL/GenBank/DDBJ databases">
        <title>WGS assembly of Brachypodium distachyon.</title>
        <authorList>
            <consortium name="The International Brachypodium Initiative"/>
            <person name="Lucas S."/>
            <person name="Harmon-Smith M."/>
            <person name="Lail K."/>
            <person name="Tice H."/>
            <person name="Grimwood J."/>
            <person name="Bruce D."/>
            <person name="Barry K."/>
            <person name="Shu S."/>
            <person name="Lindquist E."/>
            <person name="Wang M."/>
            <person name="Pitluck S."/>
            <person name="Vogel J.P."/>
            <person name="Garvin D.F."/>
            <person name="Mockler T.C."/>
            <person name="Schmutz J."/>
            <person name="Rokhsar D."/>
            <person name="Bevan M.W."/>
        </authorList>
    </citation>
    <scope>NUCLEOTIDE SEQUENCE</scope>
    <source>
        <strain evidence="3">Bd21</strain>
    </source>
</reference>
<evidence type="ECO:0000313" key="5">
    <source>
        <dbReference type="Proteomes" id="UP000008810"/>
    </source>
</evidence>
<feature type="region of interest" description="Disordered" evidence="1">
    <location>
        <begin position="54"/>
        <end position="74"/>
    </location>
</feature>
<evidence type="ECO:0000256" key="2">
    <source>
        <dbReference type="SAM" id="SignalP"/>
    </source>
</evidence>
<keyword evidence="2" id="KW-0732">Signal</keyword>
<feature type="chain" id="PRO_5033238630" evidence="2">
    <location>
        <begin position="27"/>
        <end position="350"/>
    </location>
</feature>
<organism evidence="3">
    <name type="scientific">Brachypodium distachyon</name>
    <name type="common">Purple false brome</name>
    <name type="synonym">Trachynia distachya</name>
    <dbReference type="NCBI Taxonomy" id="15368"/>
    <lineage>
        <taxon>Eukaryota</taxon>
        <taxon>Viridiplantae</taxon>
        <taxon>Streptophyta</taxon>
        <taxon>Embryophyta</taxon>
        <taxon>Tracheophyta</taxon>
        <taxon>Spermatophyta</taxon>
        <taxon>Magnoliopsida</taxon>
        <taxon>Liliopsida</taxon>
        <taxon>Poales</taxon>
        <taxon>Poaceae</taxon>
        <taxon>BOP clade</taxon>
        <taxon>Pooideae</taxon>
        <taxon>Stipodae</taxon>
        <taxon>Brachypodieae</taxon>
        <taxon>Brachypodium</taxon>
    </lineage>
</organism>
<name>A0A0Q3Q983_BRADI</name>
<reference evidence="4" key="3">
    <citation type="submission" date="2018-08" db="UniProtKB">
        <authorList>
            <consortium name="EnsemblPlants"/>
        </authorList>
    </citation>
    <scope>IDENTIFICATION</scope>
    <source>
        <strain evidence="4">cv. Bd21</strain>
    </source>
</reference>